<keyword evidence="5 7" id="KW-1133">Transmembrane helix</keyword>
<evidence type="ECO:0000256" key="2">
    <source>
        <dbReference type="ARBA" id="ARBA00022475"/>
    </source>
</evidence>
<comment type="subcellular location">
    <subcellularLocation>
        <location evidence="1">Cell inner membrane</location>
    </subcellularLocation>
</comment>
<gene>
    <name evidence="8" type="ORF">AS592_11375</name>
</gene>
<evidence type="ECO:0000256" key="3">
    <source>
        <dbReference type="ARBA" id="ARBA00022519"/>
    </source>
</evidence>
<evidence type="ECO:0000256" key="4">
    <source>
        <dbReference type="ARBA" id="ARBA00022692"/>
    </source>
</evidence>
<dbReference type="GO" id="GO:0005886">
    <property type="term" value="C:plasma membrane"/>
    <property type="evidence" value="ECO:0007669"/>
    <property type="project" value="UniProtKB-SubCell"/>
</dbReference>
<reference evidence="8 9" key="1">
    <citation type="submission" date="2015-11" db="EMBL/GenBank/DDBJ databases">
        <title>Draft genome of Sulfurovum riftiae 1812E, a member of the Epsilonproteobacteria isolated from the tube of the deep-sea hydrothermal vent tubewom Riftia pachyptila.</title>
        <authorList>
            <person name="Vetriani C."/>
            <person name="Giovannelli D."/>
        </authorList>
    </citation>
    <scope>NUCLEOTIDE SEQUENCE [LARGE SCALE GENOMIC DNA]</scope>
    <source>
        <strain evidence="8 9">1812E</strain>
    </source>
</reference>
<dbReference type="RefSeq" id="WP_067328730.1">
    <property type="nucleotide sequence ID" value="NZ_LNKT01000001.1"/>
</dbReference>
<keyword evidence="6 7" id="KW-0472">Membrane</keyword>
<dbReference type="Proteomes" id="UP000075359">
    <property type="component" value="Unassembled WGS sequence"/>
</dbReference>
<dbReference type="AlphaFoldDB" id="A0A151CJI2"/>
<feature type="transmembrane region" description="Helical" evidence="7">
    <location>
        <begin position="176"/>
        <end position="193"/>
    </location>
</feature>
<comment type="caution">
    <text evidence="8">The sequence shown here is derived from an EMBL/GenBank/DDBJ whole genome shotgun (WGS) entry which is preliminary data.</text>
</comment>
<evidence type="ECO:0000256" key="7">
    <source>
        <dbReference type="SAM" id="Phobius"/>
    </source>
</evidence>
<accession>A0A151CJI2</accession>
<evidence type="ECO:0000256" key="6">
    <source>
        <dbReference type="ARBA" id="ARBA00023136"/>
    </source>
</evidence>
<evidence type="ECO:0000256" key="5">
    <source>
        <dbReference type="ARBA" id="ARBA00022989"/>
    </source>
</evidence>
<keyword evidence="4 7" id="KW-0812">Transmembrane</keyword>
<dbReference type="STRING" id="1630136.AS592_11375"/>
<protein>
    <submittedName>
        <fullName evidence="8">Paraquat-inducible protein A</fullName>
    </submittedName>
</protein>
<sequence length="209" mass="23383">MRAIERGLTNCAVCHAIVKVPIQSAKEAAYCPRCDSEVYLRKPDAVQKTWAFLLASIVFYIPANILPMMHVITFAGTESDTIMSGVLYFIDTGAYLIAFVIFTASIFVPILKILILIYLLVSVQKGSCLHRKRRKKLYMLTEIIGRWSMVDVYVVGTMVALVHFGGLTEITPGMGANFFLLVVIMTMLSAMSFDPKLIWDNTKECNAKQ</sequence>
<dbReference type="InterPro" id="IPR051800">
    <property type="entry name" value="PqiA-PqiB_transport"/>
</dbReference>
<feature type="transmembrane region" description="Helical" evidence="7">
    <location>
        <begin position="95"/>
        <end position="123"/>
    </location>
</feature>
<feature type="transmembrane region" description="Helical" evidence="7">
    <location>
        <begin position="144"/>
        <end position="164"/>
    </location>
</feature>
<dbReference type="PANTHER" id="PTHR30462">
    <property type="entry name" value="INTERMEMBRANE TRANSPORT PROTEIN PQIB-RELATED"/>
    <property type="match status" value="1"/>
</dbReference>
<organism evidence="8 9">
    <name type="scientific">Sulfurovum riftiae</name>
    <dbReference type="NCBI Taxonomy" id="1630136"/>
    <lineage>
        <taxon>Bacteria</taxon>
        <taxon>Pseudomonadati</taxon>
        <taxon>Campylobacterota</taxon>
        <taxon>Epsilonproteobacteria</taxon>
        <taxon>Campylobacterales</taxon>
        <taxon>Sulfurovaceae</taxon>
        <taxon>Sulfurovum</taxon>
    </lineage>
</organism>
<keyword evidence="9" id="KW-1185">Reference proteome</keyword>
<evidence type="ECO:0000313" key="8">
    <source>
        <dbReference type="EMBL" id="KYJ87686.1"/>
    </source>
</evidence>
<dbReference type="Pfam" id="PF04403">
    <property type="entry name" value="PqiA"/>
    <property type="match status" value="1"/>
</dbReference>
<dbReference type="InterPro" id="IPR007498">
    <property type="entry name" value="PqiA-like"/>
</dbReference>
<dbReference type="PANTHER" id="PTHR30462:SF3">
    <property type="entry name" value="INTERMEMBRANE TRANSPORT PROTEIN PQIA"/>
    <property type="match status" value="1"/>
</dbReference>
<proteinExistence type="predicted"/>
<evidence type="ECO:0000256" key="1">
    <source>
        <dbReference type="ARBA" id="ARBA00004533"/>
    </source>
</evidence>
<evidence type="ECO:0000313" key="9">
    <source>
        <dbReference type="Proteomes" id="UP000075359"/>
    </source>
</evidence>
<dbReference type="EMBL" id="LNKT01000001">
    <property type="protein sequence ID" value="KYJ87686.1"/>
    <property type="molecule type" value="Genomic_DNA"/>
</dbReference>
<dbReference type="OrthoDB" id="9800207at2"/>
<name>A0A151CJI2_9BACT</name>
<feature type="transmembrane region" description="Helical" evidence="7">
    <location>
        <begin position="50"/>
        <end position="75"/>
    </location>
</feature>
<keyword evidence="3" id="KW-0997">Cell inner membrane</keyword>
<keyword evidence="2" id="KW-1003">Cell membrane</keyword>